<evidence type="ECO:0000313" key="3">
    <source>
        <dbReference type="Proteomes" id="UP000199226"/>
    </source>
</evidence>
<sequence>MGSILFDRFNSFVSGLSLPDLATFIFAGLIIILCLFIIIYQRQLRNREANTGRWDFIADHMIRSAIFFEEDEPVEPAKVFEQIISTQKFAVPDRLQKLLKNSHFRKLLSGKLVAAKRNMTGGASDNLSQLYKQLDLDKRAIEMLDSSSWYLKALSLQQLGIMGLQEYEEKIFGYVNHKRGLIRVEAQNAILKFQGFGGLRFLDTASYPITEWQQIKLLDELSQLPNEHFTGIDVWLSSTNDTVILFALKLVKTYHRFELYDQVKECLKHTNPEVRRQAIWVLKELPNHETASDLITVYPAENTRNQITILHVLESVSTGSEIPFLSGLLDDESDEIKFNTVRTLASLGTEGMEVVMQHPMSDKFPLNQIIAQIKEELR</sequence>
<evidence type="ECO:0000313" key="2">
    <source>
        <dbReference type="EMBL" id="SDM64867.1"/>
    </source>
</evidence>
<dbReference type="STRING" id="990371.SAMN05421813_11842"/>
<keyword evidence="1" id="KW-1133">Transmembrane helix</keyword>
<keyword evidence="1" id="KW-0812">Transmembrane</keyword>
<name>A0A1G9UYM7_9SPHI</name>
<feature type="transmembrane region" description="Helical" evidence="1">
    <location>
        <begin position="21"/>
        <end position="40"/>
    </location>
</feature>
<accession>A0A1G9UYM7</accession>
<evidence type="ECO:0000256" key="1">
    <source>
        <dbReference type="SAM" id="Phobius"/>
    </source>
</evidence>
<reference evidence="3" key="1">
    <citation type="submission" date="2016-10" db="EMBL/GenBank/DDBJ databases">
        <authorList>
            <person name="Varghese N."/>
            <person name="Submissions S."/>
        </authorList>
    </citation>
    <scope>NUCLEOTIDE SEQUENCE [LARGE SCALE GENOMIC DNA]</scope>
    <source>
        <strain evidence="3">DSM 24536</strain>
    </source>
</reference>
<keyword evidence="1" id="KW-0472">Membrane</keyword>
<dbReference type="InterPro" id="IPR016024">
    <property type="entry name" value="ARM-type_fold"/>
</dbReference>
<organism evidence="2 3">
    <name type="scientific">Daejeonella rubra</name>
    <dbReference type="NCBI Taxonomy" id="990371"/>
    <lineage>
        <taxon>Bacteria</taxon>
        <taxon>Pseudomonadati</taxon>
        <taxon>Bacteroidota</taxon>
        <taxon>Sphingobacteriia</taxon>
        <taxon>Sphingobacteriales</taxon>
        <taxon>Sphingobacteriaceae</taxon>
        <taxon>Daejeonella</taxon>
    </lineage>
</organism>
<dbReference type="Gene3D" id="1.25.10.10">
    <property type="entry name" value="Leucine-rich Repeat Variant"/>
    <property type="match status" value="1"/>
</dbReference>
<dbReference type="RefSeq" id="WP_090705381.1">
    <property type="nucleotide sequence ID" value="NZ_FNHH01000018.1"/>
</dbReference>
<dbReference type="SUPFAM" id="SSF48371">
    <property type="entry name" value="ARM repeat"/>
    <property type="match status" value="1"/>
</dbReference>
<dbReference type="Proteomes" id="UP000199226">
    <property type="component" value="Unassembled WGS sequence"/>
</dbReference>
<dbReference type="EMBL" id="FNHH01000018">
    <property type="protein sequence ID" value="SDM64867.1"/>
    <property type="molecule type" value="Genomic_DNA"/>
</dbReference>
<dbReference type="AlphaFoldDB" id="A0A1G9UYM7"/>
<dbReference type="OrthoDB" id="1454284at2"/>
<gene>
    <name evidence="2" type="ORF">SAMN05421813_11842</name>
</gene>
<dbReference type="InterPro" id="IPR011989">
    <property type="entry name" value="ARM-like"/>
</dbReference>
<protein>
    <submittedName>
        <fullName evidence="2">HEAT repeat-containing protein</fullName>
    </submittedName>
</protein>
<proteinExistence type="predicted"/>
<keyword evidence="3" id="KW-1185">Reference proteome</keyword>